<name>A0A198A0I4_9BACL</name>
<keyword evidence="2" id="KW-0969">Cilium</keyword>
<organism evidence="2 3">
    <name type="scientific">Paenibacillus oryzisoli</name>
    <dbReference type="NCBI Taxonomy" id="1850517"/>
    <lineage>
        <taxon>Bacteria</taxon>
        <taxon>Bacillati</taxon>
        <taxon>Bacillota</taxon>
        <taxon>Bacilli</taxon>
        <taxon>Bacillales</taxon>
        <taxon>Paenibacillaceae</taxon>
        <taxon>Paenibacillus</taxon>
    </lineage>
</organism>
<reference evidence="2 3" key="1">
    <citation type="submission" date="2016-05" db="EMBL/GenBank/DDBJ databases">
        <title>Paenibacillus sp. 1ZS3-15 nov., isolated from the rhizosphere soil.</title>
        <authorList>
            <person name="Zhang X.X."/>
            <person name="Zhang J."/>
        </authorList>
    </citation>
    <scope>NUCLEOTIDE SEQUENCE [LARGE SCALE GENOMIC DNA]</scope>
    <source>
        <strain evidence="2 3">1ZS3-15</strain>
    </source>
</reference>
<dbReference type="RefSeq" id="WP_068669519.1">
    <property type="nucleotide sequence ID" value="NZ_LYPB01000089.1"/>
</dbReference>
<dbReference type="OrthoDB" id="2660802at2"/>
<dbReference type="EMBL" id="LYPB01000089">
    <property type="protein sequence ID" value="OAS14531.1"/>
    <property type="molecule type" value="Genomic_DNA"/>
</dbReference>
<dbReference type="SUPFAM" id="SSF140566">
    <property type="entry name" value="FlgN-like"/>
    <property type="match status" value="1"/>
</dbReference>
<keyword evidence="2" id="KW-0966">Cell projection</keyword>
<dbReference type="STRING" id="1850517.A8708_34090"/>
<dbReference type="Gene3D" id="1.20.58.300">
    <property type="entry name" value="FlgN-like"/>
    <property type="match status" value="1"/>
</dbReference>
<dbReference type="Proteomes" id="UP000078454">
    <property type="component" value="Unassembled WGS sequence"/>
</dbReference>
<comment type="caution">
    <text evidence="2">The sequence shown here is derived from an EMBL/GenBank/DDBJ whole genome shotgun (WGS) entry which is preliminary data.</text>
</comment>
<keyword evidence="3" id="KW-1185">Reference proteome</keyword>
<dbReference type="GO" id="GO:0044780">
    <property type="term" value="P:bacterial-type flagellum assembly"/>
    <property type="evidence" value="ECO:0007669"/>
    <property type="project" value="InterPro"/>
</dbReference>
<protein>
    <submittedName>
        <fullName evidence="2">Flagellar biosynthesis protein FlgN</fullName>
    </submittedName>
</protein>
<dbReference type="AlphaFoldDB" id="A0A198A0I4"/>
<gene>
    <name evidence="2" type="ORF">A8708_34090</name>
</gene>
<dbReference type="InterPro" id="IPR036679">
    <property type="entry name" value="FlgN-like_sf"/>
</dbReference>
<accession>A0A198A0I4</accession>
<evidence type="ECO:0000313" key="3">
    <source>
        <dbReference type="Proteomes" id="UP000078454"/>
    </source>
</evidence>
<keyword evidence="2" id="KW-0282">Flagellum</keyword>
<proteinExistence type="predicted"/>
<evidence type="ECO:0000256" key="1">
    <source>
        <dbReference type="ARBA" id="ARBA00022795"/>
    </source>
</evidence>
<dbReference type="InterPro" id="IPR007809">
    <property type="entry name" value="FlgN-like"/>
</dbReference>
<sequence length="165" mass="18892">MSIQPLLETMNTLQEAHEALLELSKVKKQVLVNNNIDELNMIVNRENKWVRAIAEANQQRIIFIGSYLISRGYNPNPNITVSDLIKVIFKAEEKQALTKAQQTLLVTIEELKLNNVINQQLIEQSLAFVDYSLDLIIGPPDDDMMYKNPNQVKSVNRQGLFDRRG</sequence>
<dbReference type="Pfam" id="PF05130">
    <property type="entry name" value="FlgN"/>
    <property type="match status" value="1"/>
</dbReference>
<evidence type="ECO:0000313" key="2">
    <source>
        <dbReference type="EMBL" id="OAS14531.1"/>
    </source>
</evidence>
<keyword evidence="1" id="KW-1005">Bacterial flagellum biogenesis</keyword>